<dbReference type="InterPro" id="IPR000263">
    <property type="entry name" value="GV_A/BR1_coat"/>
</dbReference>
<comment type="subunit">
    <text evidence="14 15">Homomultimer. Interacts with the movement protein. Binds to single-stranded and double-stranded viral DNA.</text>
</comment>
<dbReference type="GeneID" id="65102485"/>
<evidence type="ECO:0000256" key="10">
    <source>
        <dbReference type="ARBA" id="ARBA00023125"/>
    </source>
</evidence>
<dbReference type="InterPro" id="IPR000143">
    <property type="entry name" value="Gemcoat_MSV"/>
</dbReference>
<dbReference type="KEGG" id="vg:65102485"/>
<keyword evidence="6 15" id="KW-1163">Viral penetration into host nucleus</keyword>
<evidence type="ECO:0000256" key="11">
    <source>
        <dbReference type="ARBA" id="ARBA00023296"/>
    </source>
</evidence>
<dbReference type="Pfam" id="PF00844">
    <property type="entry name" value="Gemini_coat"/>
    <property type="match status" value="1"/>
</dbReference>
<comment type="subcellular location">
    <subcellularLocation>
        <location evidence="1 15">Host nucleus</location>
    </subcellularLocation>
    <subcellularLocation>
        <location evidence="2 15">Virion</location>
    </subcellularLocation>
</comment>
<comment type="function">
    <text evidence="12">Encapsidates the viral genome into characteristic twinned ('geminate') particles. Binds the genomic viral ssDNA and shuttles it into and out of the cell nucleus. Plays a role in protection of the genome from degradation, virus acquisition and transmission by insect vectors, infectivity, and systemic movement. The CP of monopartite geminiviruses is absolutely essential for virus movement.</text>
</comment>
<dbReference type="Proteomes" id="UP000500897">
    <property type="component" value="Segment"/>
</dbReference>
<dbReference type="GO" id="GO:0075732">
    <property type="term" value="P:viral penetration into host nucleus"/>
    <property type="evidence" value="ECO:0007669"/>
    <property type="project" value="UniProtKB-KW"/>
</dbReference>
<dbReference type="GO" id="GO:0039615">
    <property type="term" value="C:T=1 icosahedral viral capsid"/>
    <property type="evidence" value="ECO:0007669"/>
    <property type="project" value="UniProtKB-KW"/>
</dbReference>
<dbReference type="GO" id="GO:0046718">
    <property type="term" value="P:symbiont entry into host cell"/>
    <property type="evidence" value="ECO:0007669"/>
    <property type="project" value="UniProtKB-KW"/>
</dbReference>
<dbReference type="GO" id="GO:0003677">
    <property type="term" value="F:DNA binding"/>
    <property type="evidence" value="ECO:0007669"/>
    <property type="project" value="UniProtKB-KW"/>
</dbReference>
<dbReference type="EMBL" id="MK329300">
    <property type="protein sequence ID" value="QBO56211.1"/>
    <property type="molecule type" value="Genomic_DNA"/>
</dbReference>
<keyword evidence="7 15" id="KW-0167">Capsid protein</keyword>
<dbReference type="InterPro" id="IPR029053">
    <property type="entry name" value="Viral_coat"/>
</dbReference>
<comment type="function">
    <text evidence="15">Encapsidates the viral genome into characteristic twinned ('geminate') particles. Plays a role in protection of the genome from degradation, virus acquisition and transmission by insect vectors, infectivity, and systemic movement. The CP of monopartite geminiviruses is absolutely essential for virus movement.</text>
</comment>
<sequence>MTTTTGKRKRSSRADEVAWNKRSRSTASRSLKLNLNRRVRVRPSLQIQTLVATGASEIGVRKGGTISLLGSYSRGSDESQRHTSETMTYKVAMNYYIYVPAEACKYSNKGLCCIWLIYDAQPNGAQPAIKDIFAPESTLVDWPHTWAVSREVCHRFVIKRRYTFTLETNGRIGSDVVPANTAWYPCNKSINFTKFAKGLGVKTEWKNDANGDVGSIKKGALYIAFASGNGVIFNVMGRTRLYFKSVGNQ</sequence>
<dbReference type="PRINTS" id="PR00226">
    <property type="entry name" value="GEMCOATMSV"/>
</dbReference>
<comment type="similarity">
    <text evidence="3 15">Belongs to the geminiviridae capsid protein family.</text>
</comment>
<evidence type="ECO:0000313" key="17">
    <source>
        <dbReference type="EMBL" id="QBO56211.1"/>
    </source>
</evidence>
<keyword evidence="18" id="KW-1185">Reference proteome</keyword>
<dbReference type="PRINTS" id="PR00223">
    <property type="entry name" value="GEMCOATARBR1"/>
</dbReference>
<feature type="region of interest" description="Disordered" evidence="16">
    <location>
        <begin position="1"/>
        <end position="21"/>
    </location>
</feature>
<dbReference type="GO" id="GO:0005198">
    <property type="term" value="F:structural molecule activity"/>
    <property type="evidence" value="ECO:0007669"/>
    <property type="project" value="InterPro"/>
</dbReference>
<evidence type="ECO:0000256" key="6">
    <source>
        <dbReference type="ARBA" id="ARBA00022524"/>
    </source>
</evidence>
<keyword evidence="10 15" id="KW-0238">DNA-binding</keyword>
<name>A0A482G4P8_9GEMI</name>
<organism evidence="17 18">
    <name type="scientific">Maize streak dwarfing virus</name>
    <dbReference type="NCBI Taxonomy" id="2557970"/>
    <lineage>
        <taxon>Viruses</taxon>
        <taxon>Monodnaviria</taxon>
        <taxon>Shotokuvirae</taxon>
        <taxon>Cressdnaviricota</taxon>
        <taxon>Repensiviricetes</taxon>
        <taxon>Geplafuvirales</taxon>
        <taxon>Geminiviridae</taxon>
        <taxon>Mastrevirus</taxon>
        <taxon>Mastrevirus fulleri</taxon>
    </lineage>
</organism>
<evidence type="ECO:0000256" key="13">
    <source>
        <dbReference type="ARBA" id="ARBA00031336"/>
    </source>
</evidence>
<evidence type="ECO:0000256" key="9">
    <source>
        <dbReference type="ARBA" id="ARBA00022844"/>
    </source>
</evidence>
<proteinExistence type="inferred from homology"/>
<evidence type="ECO:0000256" key="8">
    <source>
        <dbReference type="ARBA" id="ARBA00022562"/>
    </source>
</evidence>
<dbReference type="GO" id="GO:0043657">
    <property type="term" value="C:host cell"/>
    <property type="evidence" value="ECO:0007669"/>
    <property type="project" value="GOC"/>
</dbReference>
<keyword evidence="5 15" id="KW-1140">T=1 icosahedral capsid protein</keyword>
<evidence type="ECO:0000256" key="5">
    <source>
        <dbReference type="ARBA" id="ARBA00022431"/>
    </source>
</evidence>
<keyword evidence="8 15" id="KW-1048">Host nucleus</keyword>
<comment type="function">
    <text evidence="15">Binds the genomic viral ssDNA and shuttles it into and out of the cell nucleus.</text>
</comment>
<feature type="compositionally biased region" description="Basic residues" evidence="16">
    <location>
        <begin position="1"/>
        <end position="11"/>
    </location>
</feature>
<dbReference type="GO" id="GO:0042025">
    <property type="term" value="C:host cell nucleus"/>
    <property type="evidence" value="ECO:0007669"/>
    <property type="project" value="UniProtKB-SubCell"/>
</dbReference>
<reference evidence="17 18" key="1">
    <citation type="journal article" date="2019" name="Virus Genes">
        <title>Molecular analysis of maize (Zea mays L.)-infecting mastreviruses in Ethiopia reveals marked diversity of virus genomes and a novel species.</title>
        <authorList>
            <person name="Guadie D."/>
            <person name="Tesfaye K."/>
            <person name="Knierim D."/>
            <person name="Winter S."/>
            <person name="Abraham A."/>
        </authorList>
    </citation>
    <scope>NUCLEOTIDE SEQUENCE [LARGE SCALE GENOMIC DNA]</scope>
    <source>
        <strain evidence="17">MSDV-MV-1</strain>
    </source>
</reference>
<evidence type="ECO:0000256" key="2">
    <source>
        <dbReference type="ARBA" id="ARBA00004328"/>
    </source>
</evidence>
<dbReference type="Gene3D" id="2.60.120.20">
    <property type="match status" value="1"/>
</dbReference>
<evidence type="ECO:0000256" key="12">
    <source>
        <dbReference type="ARBA" id="ARBA00025657"/>
    </source>
</evidence>
<evidence type="ECO:0000313" key="18">
    <source>
        <dbReference type="Proteomes" id="UP000500897"/>
    </source>
</evidence>
<evidence type="ECO:0000256" key="15">
    <source>
        <dbReference type="RuleBase" id="RU363025"/>
    </source>
</evidence>
<protein>
    <recommendedName>
        <fullName evidence="4 15">Capsid protein</fullName>
    </recommendedName>
    <alternativeName>
        <fullName evidence="13 15">Coat protein</fullName>
    </alternativeName>
</protein>
<accession>A0A482G4P8</accession>
<evidence type="ECO:0000256" key="3">
    <source>
        <dbReference type="ARBA" id="ARBA00005468"/>
    </source>
</evidence>
<keyword evidence="11 15" id="KW-1160">Virus entry into host cell</keyword>
<evidence type="ECO:0000256" key="14">
    <source>
        <dbReference type="ARBA" id="ARBA00046791"/>
    </source>
</evidence>
<dbReference type="RefSeq" id="YP_010087227.1">
    <property type="nucleotide sequence ID" value="NC_055519.1"/>
</dbReference>
<evidence type="ECO:0000256" key="16">
    <source>
        <dbReference type="SAM" id="MobiDB-lite"/>
    </source>
</evidence>
<evidence type="ECO:0000256" key="4">
    <source>
        <dbReference type="ARBA" id="ARBA00018091"/>
    </source>
</evidence>
<keyword evidence="9 15" id="KW-0946">Virion</keyword>
<evidence type="ECO:0000256" key="1">
    <source>
        <dbReference type="ARBA" id="ARBA00004147"/>
    </source>
</evidence>
<evidence type="ECO:0000256" key="7">
    <source>
        <dbReference type="ARBA" id="ARBA00022561"/>
    </source>
</evidence>